<dbReference type="Pfam" id="PF25597">
    <property type="entry name" value="SH3_retrovirus"/>
    <property type="match status" value="1"/>
</dbReference>
<keyword evidence="3" id="KW-1185">Reference proteome</keyword>
<feature type="domain" description="Retroviral polymerase SH3-like" evidence="1">
    <location>
        <begin position="52"/>
        <end position="94"/>
    </location>
</feature>
<evidence type="ECO:0000313" key="3">
    <source>
        <dbReference type="Proteomes" id="UP000257109"/>
    </source>
</evidence>
<dbReference type="Proteomes" id="UP000257109">
    <property type="component" value="Unassembled WGS sequence"/>
</dbReference>
<feature type="non-terminal residue" evidence="2">
    <location>
        <position position="1"/>
    </location>
</feature>
<reference evidence="2" key="1">
    <citation type="submission" date="2018-05" db="EMBL/GenBank/DDBJ databases">
        <title>Draft genome of Mucuna pruriens seed.</title>
        <authorList>
            <person name="Nnadi N.E."/>
            <person name="Vos R."/>
            <person name="Hasami M.H."/>
            <person name="Devisetty U.K."/>
            <person name="Aguiy J.C."/>
        </authorList>
    </citation>
    <scope>NUCLEOTIDE SEQUENCE [LARGE SCALE GENOMIC DNA]</scope>
    <source>
        <strain evidence="2">JCA_2017</strain>
    </source>
</reference>
<comment type="caution">
    <text evidence="2">The sequence shown here is derived from an EMBL/GenBank/DDBJ whole genome shotgun (WGS) entry which is preliminary data.</text>
</comment>
<name>A0A371E541_MUCPR</name>
<accession>A0A371E541</accession>
<gene>
    <name evidence="2" type="ORF">CR513_60640</name>
</gene>
<evidence type="ECO:0000259" key="1">
    <source>
        <dbReference type="Pfam" id="PF25597"/>
    </source>
</evidence>
<evidence type="ECO:0000313" key="2">
    <source>
        <dbReference type="EMBL" id="RDX61156.1"/>
    </source>
</evidence>
<sequence length="196" mass="22912">MGHLTHFTMKGELSTKQVVWKSLNKMKGEDTKSDVTWYTSKYHNAKRESRYKVKKYAFLGYKAGMNRFVTYDLSSREILVFRHVMFYEHIFPCVLQHKNLSSHTSPSTLTLNIEPTFTSTLNPNHGKSNQEHYESITSLPLPNPPYMTKIPNSKCPYPLTSYISYDFLSPTTQNLFLIYHHITFHILPSYQRYSLG</sequence>
<dbReference type="InterPro" id="IPR057670">
    <property type="entry name" value="SH3_retrovirus"/>
</dbReference>
<dbReference type="OrthoDB" id="1460552at2759"/>
<proteinExistence type="predicted"/>
<dbReference type="AlphaFoldDB" id="A0A371E541"/>
<organism evidence="2 3">
    <name type="scientific">Mucuna pruriens</name>
    <name type="common">Velvet bean</name>
    <name type="synonym">Dolichos pruriens</name>
    <dbReference type="NCBI Taxonomy" id="157652"/>
    <lineage>
        <taxon>Eukaryota</taxon>
        <taxon>Viridiplantae</taxon>
        <taxon>Streptophyta</taxon>
        <taxon>Embryophyta</taxon>
        <taxon>Tracheophyta</taxon>
        <taxon>Spermatophyta</taxon>
        <taxon>Magnoliopsida</taxon>
        <taxon>eudicotyledons</taxon>
        <taxon>Gunneridae</taxon>
        <taxon>Pentapetalae</taxon>
        <taxon>rosids</taxon>
        <taxon>fabids</taxon>
        <taxon>Fabales</taxon>
        <taxon>Fabaceae</taxon>
        <taxon>Papilionoideae</taxon>
        <taxon>50 kb inversion clade</taxon>
        <taxon>NPAAA clade</taxon>
        <taxon>indigoferoid/millettioid clade</taxon>
        <taxon>Phaseoleae</taxon>
        <taxon>Mucuna</taxon>
    </lineage>
</organism>
<dbReference type="EMBL" id="QJKJ01016316">
    <property type="protein sequence ID" value="RDX61156.1"/>
    <property type="molecule type" value="Genomic_DNA"/>
</dbReference>
<protein>
    <recommendedName>
        <fullName evidence="1">Retroviral polymerase SH3-like domain-containing protein</fullName>
    </recommendedName>
</protein>